<dbReference type="OrthoDB" id="3045089at2759"/>
<comment type="caution">
    <text evidence="2">The sequence shown here is derived from an EMBL/GenBank/DDBJ whole genome shotgun (WGS) entry which is preliminary data.</text>
</comment>
<reference evidence="2" key="1">
    <citation type="submission" date="2020-01" db="EMBL/GenBank/DDBJ databases">
        <title>Identification and distribution of gene clusters putatively required for synthesis of sphingolipid metabolism inhibitors in phylogenetically diverse species of the filamentous fungus Fusarium.</title>
        <authorList>
            <person name="Kim H.-S."/>
            <person name="Busman M."/>
            <person name="Brown D.W."/>
            <person name="Divon H."/>
            <person name="Uhlig S."/>
            <person name="Proctor R.H."/>
        </authorList>
    </citation>
    <scope>NUCLEOTIDE SEQUENCE</scope>
    <source>
        <strain evidence="2">NRRL 53441</strain>
    </source>
</reference>
<evidence type="ECO:0000313" key="3">
    <source>
        <dbReference type="Proteomes" id="UP000605986"/>
    </source>
</evidence>
<name>A0A8H4KHE2_9HYPO</name>
<feature type="coiled-coil region" evidence="1">
    <location>
        <begin position="35"/>
        <end position="98"/>
    </location>
</feature>
<proteinExistence type="predicted"/>
<gene>
    <name evidence="2" type="ORF">F53441_7411</name>
</gene>
<accession>A0A8H4KHE2</accession>
<evidence type="ECO:0000313" key="2">
    <source>
        <dbReference type="EMBL" id="KAF4449293.1"/>
    </source>
</evidence>
<keyword evidence="3" id="KW-1185">Reference proteome</keyword>
<dbReference type="Proteomes" id="UP000605986">
    <property type="component" value="Unassembled WGS sequence"/>
</dbReference>
<protein>
    <recommendedName>
        <fullName evidence="4">Fungal N-terminal domain-containing protein</fullName>
    </recommendedName>
</protein>
<dbReference type="AlphaFoldDB" id="A0A8H4KHE2"/>
<dbReference type="EMBL" id="JAADJG010000293">
    <property type="protein sequence ID" value="KAF4449293.1"/>
    <property type="molecule type" value="Genomic_DNA"/>
</dbReference>
<evidence type="ECO:0008006" key="4">
    <source>
        <dbReference type="Google" id="ProtNLM"/>
    </source>
</evidence>
<evidence type="ECO:0000256" key="1">
    <source>
        <dbReference type="SAM" id="Coils"/>
    </source>
</evidence>
<keyword evidence="1" id="KW-0175">Coiled coil</keyword>
<sequence>MSFGFGVGDFIATGELCWKLYSNVYKVSRDAPEELRGLSQELGNLSNTIKLLNEELEAPDSCLANSGEQRLKFTRRIMSQARETLEKMERLSKKYADLKAPDNTAGVRRPFRISWSQIKYSKEARNINDLRSKLMIHNSQLTLLLQGAQKTNAKLDELRELLVHDRSSREQPLLSVPLDDDIQSELGAAFLRHAESGDRPWASIGIDEWPQAGKWWLLKAQSQLNRPAPPTESQQNQAYVDLLKACWILTDIISLHPQRAHLGASSDRRNGDIRYLSQMAKINLEGFSGRAIQLGVIETCNLDIWNKSSSSSLAPRRCWGTNRKGPSWQTIDGEILYQCFAEHHNKLHQVAIECIVILEVPKEGFHINFIAQTFSGRDILKTQIHPDKWLMWRRLVVKTDAGPFKLVDESDRCILDAIFEGLRLFGSAFRPTSLSASIMYSVSVLAHGANDMSGSLSYLEQSIEFQTTSNLAEKQFSFYKTHNYQ</sequence>
<organism evidence="2 3">
    <name type="scientific">Fusarium austroafricanum</name>
    <dbReference type="NCBI Taxonomy" id="2364996"/>
    <lineage>
        <taxon>Eukaryota</taxon>
        <taxon>Fungi</taxon>
        <taxon>Dikarya</taxon>
        <taxon>Ascomycota</taxon>
        <taxon>Pezizomycotina</taxon>
        <taxon>Sordariomycetes</taxon>
        <taxon>Hypocreomycetidae</taxon>
        <taxon>Hypocreales</taxon>
        <taxon>Nectriaceae</taxon>
        <taxon>Fusarium</taxon>
        <taxon>Fusarium concolor species complex</taxon>
    </lineage>
</organism>